<protein>
    <submittedName>
        <fullName evidence="2">Uncharacterized protein</fullName>
    </submittedName>
</protein>
<dbReference type="AlphaFoldDB" id="A0AAD6B4F9"/>
<evidence type="ECO:0000313" key="3">
    <source>
        <dbReference type="Proteomes" id="UP001219934"/>
    </source>
</evidence>
<evidence type="ECO:0000313" key="2">
    <source>
        <dbReference type="EMBL" id="KAJ4936075.1"/>
    </source>
</evidence>
<feature type="region of interest" description="Disordered" evidence="1">
    <location>
        <begin position="16"/>
        <end position="72"/>
    </location>
</feature>
<evidence type="ECO:0000256" key="1">
    <source>
        <dbReference type="SAM" id="MobiDB-lite"/>
    </source>
</evidence>
<comment type="caution">
    <text evidence="2">The sequence shown here is derived from an EMBL/GenBank/DDBJ whole genome shotgun (WGS) entry which is preliminary data.</text>
</comment>
<gene>
    <name evidence="2" type="ORF">JOQ06_017599</name>
</gene>
<name>A0AAD6B4F9_9TELE</name>
<feature type="compositionally biased region" description="Acidic residues" evidence="1">
    <location>
        <begin position="28"/>
        <end position="45"/>
    </location>
</feature>
<dbReference type="Proteomes" id="UP001219934">
    <property type="component" value="Unassembled WGS sequence"/>
</dbReference>
<reference evidence="2" key="1">
    <citation type="submission" date="2022-11" db="EMBL/GenBank/DDBJ databases">
        <title>Chromosome-level genome of Pogonophryne albipinna.</title>
        <authorList>
            <person name="Jo E."/>
        </authorList>
    </citation>
    <scope>NUCLEOTIDE SEQUENCE</scope>
    <source>
        <strain evidence="2">SGF0006</strain>
        <tissue evidence="2">Muscle</tissue>
    </source>
</reference>
<organism evidence="2 3">
    <name type="scientific">Pogonophryne albipinna</name>
    <dbReference type="NCBI Taxonomy" id="1090488"/>
    <lineage>
        <taxon>Eukaryota</taxon>
        <taxon>Metazoa</taxon>
        <taxon>Chordata</taxon>
        <taxon>Craniata</taxon>
        <taxon>Vertebrata</taxon>
        <taxon>Euteleostomi</taxon>
        <taxon>Actinopterygii</taxon>
        <taxon>Neopterygii</taxon>
        <taxon>Teleostei</taxon>
        <taxon>Neoteleostei</taxon>
        <taxon>Acanthomorphata</taxon>
        <taxon>Eupercaria</taxon>
        <taxon>Perciformes</taxon>
        <taxon>Notothenioidei</taxon>
        <taxon>Pogonophryne</taxon>
    </lineage>
</organism>
<sequence>MARHYSTQEALEIIMHSECEDGSSSSSEDSEADTEEASESTEDASEVGTDQLESNSDSSEAESGGEMEEAAKNGKVFCERKSRRQCHFCMDRRVCSTCCKCGNFTCKDHILSICSPCST</sequence>
<keyword evidence="3" id="KW-1185">Reference proteome</keyword>
<proteinExistence type="predicted"/>
<accession>A0AAD6B4F9</accession>
<feature type="compositionally biased region" description="Acidic residues" evidence="1">
    <location>
        <begin position="59"/>
        <end position="68"/>
    </location>
</feature>
<dbReference type="EMBL" id="JAPTMU010000011">
    <property type="protein sequence ID" value="KAJ4936075.1"/>
    <property type="molecule type" value="Genomic_DNA"/>
</dbReference>